<evidence type="ECO:0000256" key="3">
    <source>
        <dbReference type="ARBA" id="ARBA00023163"/>
    </source>
</evidence>
<protein>
    <recommendedName>
        <fullName evidence="4">HTH araC/xylS-type domain-containing protein</fullName>
    </recommendedName>
</protein>
<organism evidence="5 6">
    <name type="scientific">Enterocloster bolteae (strain ATCC BAA-613 / DSM 15670 / CCUG 46953 / JCM 12243 / WAL 16351)</name>
    <name type="common">Clostridium bolteae</name>
    <dbReference type="NCBI Taxonomy" id="411902"/>
    <lineage>
        <taxon>Bacteria</taxon>
        <taxon>Bacillati</taxon>
        <taxon>Bacillota</taxon>
        <taxon>Clostridia</taxon>
        <taxon>Lachnospirales</taxon>
        <taxon>Lachnospiraceae</taxon>
        <taxon>Enterocloster</taxon>
    </lineage>
</organism>
<dbReference type="Gene3D" id="1.10.10.60">
    <property type="entry name" value="Homeodomain-like"/>
    <property type="match status" value="2"/>
</dbReference>
<dbReference type="GO" id="GO:0003700">
    <property type="term" value="F:DNA-binding transcription factor activity"/>
    <property type="evidence" value="ECO:0007669"/>
    <property type="project" value="InterPro"/>
</dbReference>
<dbReference type="InterPro" id="IPR009057">
    <property type="entry name" value="Homeodomain-like_sf"/>
</dbReference>
<dbReference type="AlphaFoldDB" id="A8S4V1"/>
<comment type="caution">
    <text evidence="5">The sequence shown here is derived from an EMBL/GenBank/DDBJ whole genome shotgun (WGS) entry which is preliminary data.</text>
</comment>
<dbReference type="PaxDb" id="411902-CLOBOL_07083"/>
<dbReference type="InterPro" id="IPR003313">
    <property type="entry name" value="AraC-bd"/>
</dbReference>
<dbReference type="Pfam" id="PF02311">
    <property type="entry name" value="AraC_binding"/>
    <property type="match status" value="1"/>
</dbReference>
<dbReference type="Pfam" id="PF12833">
    <property type="entry name" value="HTH_18"/>
    <property type="match status" value="1"/>
</dbReference>
<dbReference type="HOGENOM" id="CLU_000445_88_16_9"/>
<dbReference type="SMART" id="SM00342">
    <property type="entry name" value="HTH_ARAC"/>
    <property type="match status" value="1"/>
</dbReference>
<gene>
    <name evidence="5" type="ORF">CLOBOL_07083</name>
</gene>
<reference evidence="5 6" key="2">
    <citation type="submission" date="2007-09" db="EMBL/GenBank/DDBJ databases">
        <title>Draft genome sequence of Clostridium bolteae (ATCC BAA-613).</title>
        <authorList>
            <person name="Sudarsanam P."/>
            <person name="Ley R."/>
            <person name="Guruge J."/>
            <person name="Turnbaugh P.J."/>
            <person name="Mahowald M."/>
            <person name="Liep D."/>
            <person name="Gordon J."/>
        </authorList>
    </citation>
    <scope>NUCLEOTIDE SEQUENCE [LARGE SCALE GENOMIC DNA]</scope>
    <source>
        <strain evidence="6">ATCC BAA-613 / DSM 15670 / CCUG 46953 / JCM 12243 / WAL 16351</strain>
    </source>
</reference>
<dbReference type="EMBL" id="ABCC02000069">
    <property type="protein sequence ID" value="EDP12851.1"/>
    <property type="molecule type" value="Genomic_DNA"/>
</dbReference>
<name>A8S4V1_ENTBW</name>
<dbReference type="Proteomes" id="UP000005396">
    <property type="component" value="Unassembled WGS sequence"/>
</dbReference>
<dbReference type="eggNOG" id="COG2207">
    <property type="taxonomic scope" value="Bacteria"/>
</dbReference>
<keyword evidence="3" id="KW-0804">Transcription</keyword>
<sequence>MQRLNSIHSGVISCKIFPSHCVKIAEKQFKRSSKMIQEQEQRRVYYDKDLKIEAYNLSGVVQKFPNHFHEYYVIGFVEGGKRHLWSRNKEYDVSAGDLILFNPRDNHYCAPIDGEPLDYRAVNIDPSVMEQAVREITGREFTPRFTRNVVYRSDITQSVSALYGAILRRATRLEKEEALFFLLEQVLQEYAAPFKEEDISRPDDRIQNLCTYMEDHFSENISLDELLSMTTFGKSYLLRSFTKQVGVSPYRYLQTIRLDKAKKFLEQGMPPVEAAAMAGFSDQSHFTNFFKEFIGLTPRQYQKIFLSEPDEEQKEHYHES</sequence>
<dbReference type="CDD" id="cd07001">
    <property type="entry name" value="cupin_YbfI-like_N"/>
    <property type="match status" value="1"/>
</dbReference>
<dbReference type="InterPro" id="IPR050204">
    <property type="entry name" value="AraC_XylS_family_regulators"/>
</dbReference>
<dbReference type="InterPro" id="IPR014710">
    <property type="entry name" value="RmlC-like_jellyroll"/>
</dbReference>
<dbReference type="PANTHER" id="PTHR46796:SF2">
    <property type="entry name" value="TRANSCRIPTIONAL REGULATORY PROTEIN"/>
    <property type="match status" value="1"/>
</dbReference>
<reference evidence="5 6" key="1">
    <citation type="submission" date="2007-08" db="EMBL/GenBank/DDBJ databases">
        <authorList>
            <person name="Fulton L."/>
            <person name="Clifton S."/>
            <person name="Fulton B."/>
            <person name="Xu J."/>
            <person name="Minx P."/>
            <person name="Pepin K.H."/>
            <person name="Johnson M."/>
            <person name="Thiruvilangam P."/>
            <person name="Bhonagiri V."/>
            <person name="Nash W.E."/>
            <person name="Mardis E.R."/>
            <person name="Wilson R.K."/>
        </authorList>
    </citation>
    <scope>NUCLEOTIDE SEQUENCE [LARGE SCALE GENOMIC DNA]</scope>
    <source>
        <strain evidence="6">ATCC BAA-613 / DSM 15670 / CCUG 46953 / JCM 12243 / WAL 16351</strain>
    </source>
</reference>
<evidence type="ECO:0000256" key="1">
    <source>
        <dbReference type="ARBA" id="ARBA00023015"/>
    </source>
</evidence>
<evidence type="ECO:0000313" key="6">
    <source>
        <dbReference type="Proteomes" id="UP000005396"/>
    </source>
</evidence>
<keyword evidence="1" id="KW-0805">Transcription regulation</keyword>
<accession>A8S4V1</accession>
<evidence type="ECO:0000259" key="4">
    <source>
        <dbReference type="PROSITE" id="PS01124"/>
    </source>
</evidence>
<dbReference type="Gene3D" id="2.60.120.10">
    <property type="entry name" value="Jelly Rolls"/>
    <property type="match status" value="1"/>
</dbReference>
<feature type="domain" description="HTH araC/xylS-type" evidence="4">
    <location>
        <begin position="207"/>
        <end position="304"/>
    </location>
</feature>
<dbReference type="InterPro" id="IPR018060">
    <property type="entry name" value="HTH_AraC"/>
</dbReference>
<evidence type="ECO:0000313" key="5">
    <source>
        <dbReference type="EMBL" id="EDP12851.1"/>
    </source>
</evidence>
<dbReference type="SUPFAM" id="SSF46689">
    <property type="entry name" value="Homeodomain-like"/>
    <property type="match status" value="2"/>
</dbReference>
<evidence type="ECO:0000256" key="2">
    <source>
        <dbReference type="ARBA" id="ARBA00023125"/>
    </source>
</evidence>
<dbReference type="PANTHER" id="PTHR46796">
    <property type="entry name" value="HTH-TYPE TRANSCRIPTIONAL ACTIVATOR RHAS-RELATED"/>
    <property type="match status" value="1"/>
</dbReference>
<keyword evidence="2" id="KW-0238">DNA-binding</keyword>
<dbReference type="PROSITE" id="PS01124">
    <property type="entry name" value="HTH_ARAC_FAMILY_2"/>
    <property type="match status" value="1"/>
</dbReference>
<dbReference type="InterPro" id="IPR037923">
    <property type="entry name" value="HTH-like"/>
</dbReference>
<dbReference type="SUPFAM" id="SSF51215">
    <property type="entry name" value="Regulatory protein AraC"/>
    <property type="match status" value="1"/>
</dbReference>
<proteinExistence type="predicted"/>
<dbReference type="GO" id="GO:0043565">
    <property type="term" value="F:sequence-specific DNA binding"/>
    <property type="evidence" value="ECO:0007669"/>
    <property type="project" value="InterPro"/>
</dbReference>